<evidence type="ECO:0000256" key="2">
    <source>
        <dbReference type="SAM" id="SignalP"/>
    </source>
</evidence>
<evidence type="ECO:0000313" key="4">
    <source>
        <dbReference type="Proteomes" id="UP000291116"/>
    </source>
</evidence>
<feature type="signal peptide" evidence="2">
    <location>
        <begin position="1"/>
        <end position="17"/>
    </location>
</feature>
<feature type="compositionally biased region" description="Polar residues" evidence="1">
    <location>
        <begin position="213"/>
        <end position="222"/>
    </location>
</feature>
<proteinExistence type="predicted"/>
<name>A0A448ZNR9_9STRA</name>
<gene>
    <name evidence="3" type="ORF">PSNMU_V1.4_AUG-EV-PASAV3_0107010</name>
</gene>
<evidence type="ECO:0000313" key="3">
    <source>
        <dbReference type="EMBL" id="VEU43654.1"/>
    </source>
</evidence>
<feature type="chain" id="PRO_5018999962" evidence="2">
    <location>
        <begin position="18"/>
        <end position="290"/>
    </location>
</feature>
<organism evidence="3 4">
    <name type="scientific">Pseudo-nitzschia multistriata</name>
    <dbReference type="NCBI Taxonomy" id="183589"/>
    <lineage>
        <taxon>Eukaryota</taxon>
        <taxon>Sar</taxon>
        <taxon>Stramenopiles</taxon>
        <taxon>Ochrophyta</taxon>
        <taxon>Bacillariophyta</taxon>
        <taxon>Bacillariophyceae</taxon>
        <taxon>Bacillariophycidae</taxon>
        <taxon>Bacillariales</taxon>
        <taxon>Bacillariaceae</taxon>
        <taxon>Pseudo-nitzschia</taxon>
    </lineage>
</organism>
<accession>A0A448ZNR9</accession>
<sequence length="290" mass="34052">MLLYLTIVFLFFYNTNAHGIIMDFTLNTILGDSDCATLLARSLFFVSRGNQKRLALGGTCGDRTANGMERKTDTDACVVSFHERTSKKRGNKLLGSGLFSVVKHRDSLVVLENQNRQQHLKHIDDDDETASTVDMDEDEFPVAASSSSNHREKKERRSVQFEEELVTAVYTRPRTTKEDKYYLHYDEYDYMDFKLEYRDQLLQQRDRERNSKGRISNQQQQLPCYRRSPRKVSFKREVVESVHPVMDRSQRKKIQKDLFYTEEEMRTFLDEFVVSLQKQQQQQQQVVVTS</sequence>
<dbReference type="OrthoDB" id="53464at2759"/>
<reference evidence="3 4" key="1">
    <citation type="submission" date="2019-01" db="EMBL/GenBank/DDBJ databases">
        <authorList>
            <person name="Ferrante I. M."/>
        </authorList>
    </citation>
    <scope>NUCLEOTIDE SEQUENCE [LARGE SCALE GENOMIC DNA]</scope>
    <source>
        <strain evidence="3 4">B856</strain>
    </source>
</reference>
<keyword evidence="4" id="KW-1185">Reference proteome</keyword>
<dbReference type="EMBL" id="CAACVS010000569">
    <property type="protein sequence ID" value="VEU43654.1"/>
    <property type="molecule type" value="Genomic_DNA"/>
</dbReference>
<evidence type="ECO:0000256" key="1">
    <source>
        <dbReference type="SAM" id="MobiDB-lite"/>
    </source>
</evidence>
<protein>
    <submittedName>
        <fullName evidence="3">Uncharacterized protein</fullName>
    </submittedName>
</protein>
<keyword evidence="2" id="KW-0732">Signal</keyword>
<dbReference type="AlphaFoldDB" id="A0A448ZNR9"/>
<feature type="region of interest" description="Disordered" evidence="1">
    <location>
        <begin position="206"/>
        <end position="226"/>
    </location>
</feature>
<dbReference type="Proteomes" id="UP000291116">
    <property type="component" value="Unassembled WGS sequence"/>
</dbReference>